<proteinExistence type="predicted"/>
<accession>X0V1N3</accession>
<feature type="domain" description="PPIase FKBP-type" evidence="5">
    <location>
        <begin position="18"/>
        <end position="106"/>
    </location>
</feature>
<reference evidence="6" key="1">
    <citation type="journal article" date="2014" name="Front. Microbiol.">
        <title>High frequency of phylogenetically diverse reductive dehalogenase-homologous genes in deep subseafloor sedimentary metagenomes.</title>
        <authorList>
            <person name="Kawai M."/>
            <person name="Futagami T."/>
            <person name="Toyoda A."/>
            <person name="Takaki Y."/>
            <person name="Nishi S."/>
            <person name="Hori S."/>
            <person name="Arai W."/>
            <person name="Tsubouchi T."/>
            <person name="Morono Y."/>
            <person name="Uchiyama I."/>
            <person name="Ito T."/>
            <person name="Fujiyama A."/>
            <person name="Inagaki F."/>
            <person name="Takami H."/>
        </authorList>
    </citation>
    <scope>NUCLEOTIDE SEQUENCE</scope>
    <source>
        <strain evidence="6">Expedition CK06-06</strain>
    </source>
</reference>
<name>X0V1N3_9ZZZZ</name>
<comment type="catalytic activity">
    <reaction evidence="1">
        <text>[protein]-peptidylproline (omega=180) = [protein]-peptidylproline (omega=0)</text>
        <dbReference type="Rhea" id="RHEA:16237"/>
        <dbReference type="Rhea" id="RHEA-COMP:10747"/>
        <dbReference type="Rhea" id="RHEA-COMP:10748"/>
        <dbReference type="ChEBI" id="CHEBI:83833"/>
        <dbReference type="ChEBI" id="CHEBI:83834"/>
        <dbReference type="EC" id="5.2.1.8"/>
    </reaction>
</comment>
<dbReference type="SUPFAM" id="SSF54534">
    <property type="entry name" value="FKBP-like"/>
    <property type="match status" value="1"/>
</dbReference>
<evidence type="ECO:0000313" key="6">
    <source>
        <dbReference type="EMBL" id="GAG12005.1"/>
    </source>
</evidence>
<comment type="caution">
    <text evidence="6">The sequence shown here is derived from an EMBL/GenBank/DDBJ whole genome shotgun (WGS) entry which is preliminary data.</text>
</comment>
<gene>
    <name evidence="6" type="ORF">S01H1_43120</name>
</gene>
<protein>
    <recommendedName>
        <fullName evidence="2">peptidylprolyl isomerase</fullName>
        <ecNumber evidence="2">5.2.1.8</ecNumber>
    </recommendedName>
</protein>
<evidence type="ECO:0000256" key="4">
    <source>
        <dbReference type="ARBA" id="ARBA00023235"/>
    </source>
</evidence>
<keyword evidence="4" id="KW-0413">Isomerase</keyword>
<dbReference type="Pfam" id="PF00254">
    <property type="entry name" value="FKBP_C"/>
    <property type="match status" value="1"/>
</dbReference>
<dbReference type="GO" id="GO:0003755">
    <property type="term" value="F:peptidyl-prolyl cis-trans isomerase activity"/>
    <property type="evidence" value="ECO:0007669"/>
    <property type="project" value="UniProtKB-KW"/>
</dbReference>
<evidence type="ECO:0000256" key="3">
    <source>
        <dbReference type="ARBA" id="ARBA00023110"/>
    </source>
</evidence>
<evidence type="ECO:0000259" key="5">
    <source>
        <dbReference type="PROSITE" id="PS50059"/>
    </source>
</evidence>
<dbReference type="EC" id="5.2.1.8" evidence="2"/>
<sequence>MNIETLKQGDNISRPTVGNLITAHYTGYLPNGQVFDSSVQKNKPFQFKVGTGQVIKGWDQAFLQMCKGQHCRLTIPPELAYGAQGAGGVIPPHATLIFDVQLLDIQ</sequence>
<dbReference type="FunFam" id="3.10.50.40:FF:000025">
    <property type="entry name" value="Peptidylprolyl isomerase"/>
    <property type="match status" value="1"/>
</dbReference>
<dbReference type="InterPro" id="IPR046357">
    <property type="entry name" value="PPIase_dom_sf"/>
</dbReference>
<dbReference type="EMBL" id="BARS01027449">
    <property type="protein sequence ID" value="GAG12005.1"/>
    <property type="molecule type" value="Genomic_DNA"/>
</dbReference>
<evidence type="ECO:0000256" key="1">
    <source>
        <dbReference type="ARBA" id="ARBA00000971"/>
    </source>
</evidence>
<dbReference type="PANTHER" id="PTHR43811">
    <property type="entry name" value="FKBP-TYPE PEPTIDYL-PROLYL CIS-TRANS ISOMERASE FKPA"/>
    <property type="match status" value="1"/>
</dbReference>
<dbReference type="InterPro" id="IPR001179">
    <property type="entry name" value="PPIase_FKBP_dom"/>
</dbReference>
<dbReference type="Gene3D" id="3.10.50.40">
    <property type="match status" value="1"/>
</dbReference>
<dbReference type="PANTHER" id="PTHR43811:SF19">
    <property type="entry name" value="39 KDA FK506-BINDING NUCLEAR PROTEIN"/>
    <property type="match status" value="1"/>
</dbReference>
<evidence type="ECO:0000256" key="2">
    <source>
        <dbReference type="ARBA" id="ARBA00013194"/>
    </source>
</evidence>
<keyword evidence="3" id="KW-0697">Rotamase</keyword>
<dbReference type="AlphaFoldDB" id="X0V1N3"/>
<organism evidence="6">
    <name type="scientific">marine sediment metagenome</name>
    <dbReference type="NCBI Taxonomy" id="412755"/>
    <lineage>
        <taxon>unclassified sequences</taxon>
        <taxon>metagenomes</taxon>
        <taxon>ecological metagenomes</taxon>
    </lineage>
</organism>
<dbReference type="PROSITE" id="PS50059">
    <property type="entry name" value="FKBP_PPIASE"/>
    <property type="match status" value="1"/>
</dbReference>